<keyword evidence="3" id="KW-0539">Nucleus</keyword>
<dbReference type="Proteomes" id="UP000008143">
    <property type="component" value="Unplaced"/>
</dbReference>
<reference evidence="8" key="3">
    <citation type="journal article" date="2010" name="Science">
        <title>The genome of the Western clawed frog Xenopus tropicalis.</title>
        <authorList>
            <person name="Hellsten U."/>
            <person name="Harland R.M."/>
            <person name="Gilchrist M.J."/>
            <person name="Hendrix D."/>
            <person name="Jurka J."/>
            <person name="Kapitonov V."/>
            <person name="Ovcharenko I."/>
            <person name="Putnam N.H."/>
            <person name="Shu S."/>
            <person name="Taher L."/>
            <person name="Blitz I.L."/>
            <person name="Blumberg B."/>
            <person name="Dichmann D.S."/>
            <person name="Dubchak I."/>
            <person name="Amaya E."/>
            <person name="Detter J.C."/>
            <person name="Fletcher R."/>
            <person name="Gerhard D.S."/>
            <person name="Goodstein D."/>
            <person name="Graves T."/>
            <person name="Grigoriev I.V."/>
            <person name="Grimwood J."/>
            <person name="Kawashima T."/>
            <person name="Lindquist E."/>
            <person name="Lucas S.M."/>
            <person name="Mead P.E."/>
            <person name="Mitros T."/>
            <person name="Ogino H."/>
            <person name="Ohta Y."/>
            <person name="Poliakov A.V."/>
            <person name="Pollet N."/>
            <person name="Robert J."/>
            <person name="Salamov A."/>
            <person name="Sater A.K."/>
            <person name="Schmutz J."/>
            <person name="Terry A."/>
            <person name="Vize P.D."/>
            <person name="Warren W.C."/>
            <person name="Wells D."/>
            <person name="Wills A."/>
            <person name="Wilson R.K."/>
            <person name="Zimmerman L.B."/>
            <person name="Zorn A.M."/>
            <person name="Grainger R."/>
            <person name="Grammer T."/>
            <person name="Khokha M.K."/>
            <person name="Richardson P.M."/>
            <person name="Rokhsar D.S."/>
        </authorList>
    </citation>
    <scope>NUCLEOTIDE SEQUENCE [LARGE SCALE GENOMIC DNA]</scope>
    <source>
        <strain evidence="8">Nigerian</strain>
    </source>
</reference>
<feature type="region of interest" description="Disordered" evidence="4">
    <location>
        <begin position="129"/>
        <end position="183"/>
    </location>
</feature>
<dbReference type="Ensembl" id="ENSXETT00000116531">
    <property type="protein sequence ID" value="ENSXETP00000110489"/>
    <property type="gene ID" value="ENSXETG00000048590"/>
</dbReference>
<dbReference type="Pfam" id="PF01918">
    <property type="entry name" value="Alba"/>
    <property type="match status" value="1"/>
</dbReference>
<evidence type="ECO:0000313" key="6">
    <source>
        <dbReference type="EMBL" id="AAI57190.1"/>
    </source>
</evidence>
<evidence type="ECO:0000256" key="4">
    <source>
        <dbReference type="SAM" id="MobiDB-lite"/>
    </source>
</evidence>
<comment type="similarity">
    <text evidence="2">Belongs to the histone-like Alba family.</text>
</comment>
<dbReference type="PANTHER" id="PTHR13516:SF8">
    <property type="entry name" value="RIBONUCLEASE P PROTEIN SUBUNIT P25-LIKE PROTEIN"/>
    <property type="match status" value="1"/>
</dbReference>
<dbReference type="GeneTree" id="ENSGT00390000002564"/>
<feature type="compositionally biased region" description="Gly residues" evidence="4">
    <location>
        <begin position="160"/>
        <end position="183"/>
    </location>
</feature>
<dbReference type="InterPro" id="IPR002775">
    <property type="entry name" value="DNA/RNA-bd_Alba-like"/>
</dbReference>
<reference evidence="6" key="2">
    <citation type="submission" date="2007-12" db="EMBL/GenBank/DDBJ databases">
        <authorList>
            <consortium name="NIH - Xenopus Gene Collection (XGC) project"/>
        </authorList>
    </citation>
    <scope>NUCLEOTIDE SEQUENCE [LARGE SCALE MRNA]</scope>
    <source>
        <tissue evidence="7">Neurula</tissue>
        <tissue evidence="6">Whole embryo</tissue>
    </source>
</reference>
<dbReference type="SUPFAM" id="SSF82704">
    <property type="entry name" value="AlbA-like"/>
    <property type="match status" value="1"/>
</dbReference>
<organism evidence="6">
    <name type="scientific">Xenopus tropicalis</name>
    <name type="common">Western clawed frog</name>
    <name type="synonym">Silurana tropicalis</name>
    <dbReference type="NCBI Taxonomy" id="8364"/>
    <lineage>
        <taxon>Eukaryota</taxon>
        <taxon>Metazoa</taxon>
        <taxon>Chordata</taxon>
        <taxon>Craniata</taxon>
        <taxon>Vertebrata</taxon>
        <taxon>Euteleostomi</taxon>
        <taxon>Amphibia</taxon>
        <taxon>Batrachia</taxon>
        <taxon>Anura</taxon>
        <taxon>Pipoidea</taxon>
        <taxon>Pipidae</taxon>
        <taxon>Xenopodinae</taxon>
        <taxon>Xenopus</taxon>
        <taxon>Silurana</taxon>
    </lineage>
</organism>
<evidence type="ECO:0000259" key="5">
    <source>
        <dbReference type="Pfam" id="PF01918"/>
    </source>
</evidence>
<dbReference type="GO" id="GO:0001682">
    <property type="term" value="P:tRNA 5'-leader removal"/>
    <property type="evidence" value="ECO:0000318"/>
    <property type="project" value="GO_Central"/>
</dbReference>
<accession>A9ULB1</accession>
<dbReference type="PANTHER" id="PTHR13516">
    <property type="entry name" value="RIBONUCLEASE P SUBUNIT P25"/>
    <property type="match status" value="1"/>
</dbReference>
<evidence type="ECO:0000256" key="3">
    <source>
        <dbReference type="ARBA" id="ARBA00023242"/>
    </source>
</evidence>
<reference evidence="10" key="5">
    <citation type="submission" date="2025-04" db="UniProtKB">
        <authorList>
            <consortium name="RefSeq"/>
        </authorList>
    </citation>
    <scope>IDENTIFICATION</scope>
</reference>
<dbReference type="GeneID" id="100135176"/>
<evidence type="ECO:0000313" key="8">
    <source>
        <dbReference type="Ensembl" id="ENSXETP00000110489"/>
    </source>
</evidence>
<proteinExistence type="evidence at transcript level"/>
<dbReference type="Gene3D" id="3.30.110.20">
    <property type="entry name" value="Alba-like domain"/>
    <property type="match status" value="1"/>
</dbReference>
<comment type="subcellular location">
    <subcellularLocation>
        <location evidence="1">Nucleus</location>
    </subcellularLocation>
</comment>
<evidence type="ECO:0000313" key="7">
    <source>
        <dbReference type="EMBL" id="AAI71238.1"/>
    </source>
</evidence>
<evidence type="ECO:0000313" key="9">
    <source>
        <dbReference type="Proteomes" id="UP000008143"/>
    </source>
</evidence>
<dbReference type="KEGG" id="xtr:100135176"/>
<dbReference type="EMBL" id="BC171238">
    <property type="protein sequence ID" value="AAI71238.1"/>
    <property type="molecule type" value="mRNA"/>
</dbReference>
<protein>
    <submittedName>
        <fullName evidence="6">LOC100135176 protein</fullName>
    </submittedName>
    <submittedName>
        <fullName evidence="8">Ribonuclease P/MRP 25kDa subunit-like</fullName>
    </submittedName>
    <submittedName>
        <fullName evidence="10">Uncharacterized protein LOC100135176</fullName>
    </submittedName>
</protein>
<reference evidence="10" key="1">
    <citation type="journal article" date="2002" name="Dev. Dyn.">
        <title>Genetic and genomic tools for Xenopus research: The NIH Xenopus initiative.</title>
        <authorList>
            <person name="Klein S.L."/>
            <person name="Strausberg R.L."/>
            <person name="Wagner L."/>
            <person name="Pontius J."/>
            <person name="Clifton S.W."/>
            <person name="Richardson P."/>
        </authorList>
    </citation>
    <scope>NUCLEOTIDE SEQUENCE</scope>
</reference>
<reference evidence="8" key="4">
    <citation type="submission" date="2021-03" db="UniProtKB">
        <authorList>
            <consortium name="Ensembl"/>
        </authorList>
    </citation>
    <scope>IDENTIFICATION</scope>
</reference>
<evidence type="ECO:0000256" key="1">
    <source>
        <dbReference type="ARBA" id="ARBA00004123"/>
    </source>
</evidence>
<dbReference type="Xenbase" id="XB-GENE-5793607">
    <property type="gene designation" value="rpp25l"/>
</dbReference>
<sequence length="183" mass="20010">MENYKKVGVAEVPMAVPIPGLPPDTIEMKVRDGSKMRNLLGFAIGQMERQATRQIVFSGSGKALGKTISCAEIMKRRLGGLHQLTRVCFRQTQETWEPIVPDVGLDPLTVRRNCPSVCILLSKDPLDPAEPGYQAPGSYDTHWVQQLREETPRQKRRGTGRAGGDGTKQPRGPGGPGGGHKRT</sequence>
<evidence type="ECO:0000256" key="2">
    <source>
        <dbReference type="ARBA" id="ARBA00008018"/>
    </source>
</evidence>
<dbReference type="GO" id="GO:0000172">
    <property type="term" value="C:ribonuclease MRP complex"/>
    <property type="evidence" value="ECO:0000318"/>
    <property type="project" value="GO_Central"/>
</dbReference>
<dbReference type="CTD" id="138716"/>
<feature type="domain" description="DNA/RNA-binding protein Alba-like" evidence="5">
    <location>
        <begin position="27"/>
        <end position="89"/>
    </location>
</feature>
<name>A9ULB1_XENTR</name>
<dbReference type="AGR" id="Xenbase:XB-GENE-5793607"/>
<dbReference type="InterPro" id="IPR051958">
    <property type="entry name" value="Alba-like_NAB"/>
</dbReference>
<dbReference type="AlphaFoldDB" id="A9ULB1"/>
<gene>
    <name evidence="8 10 11" type="primary">rpp25l</name>
    <name evidence="10" type="synonym">c9orf23</name>
    <name evidence="6" type="synonym">LOC100135176</name>
</gene>
<dbReference type="OrthoDB" id="424402at2759"/>
<dbReference type="EMBL" id="BC157189">
    <property type="protein sequence ID" value="AAI57190.1"/>
    <property type="molecule type" value="mRNA"/>
</dbReference>
<keyword evidence="9" id="KW-1185">Reference proteome</keyword>
<dbReference type="InterPro" id="IPR036882">
    <property type="entry name" value="Alba-like_dom_sf"/>
</dbReference>
<dbReference type="EMBL" id="BC171244">
    <property type="protein sequence ID" value="AAI71244.1"/>
    <property type="molecule type" value="mRNA"/>
</dbReference>
<evidence type="ECO:0000313" key="11">
    <source>
        <dbReference type="Xenbase" id="XB-GENE-5793607"/>
    </source>
</evidence>
<dbReference type="OMA" id="RNLPVIW"/>
<evidence type="ECO:0000313" key="10">
    <source>
        <dbReference type="RefSeq" id="NP_001107352.1"/>
    </source>
</evidence>
<dbReference type="GO" id="GO:0005634">
    <property type="term" value="C:nucleus"/>
    <property type="evidence" value="ECO:0007669"/>
    <property type="project" value="UniProtKB-SubCell"/>
</dbReference>
<dbReference type="RefSeq" id="NP_001107352.1">
    <property type="nucleotide sequence ID" value="NM_001113880.1"/>
</dbReference>
<dbReference type="GO" id="GO:0003723">
    <property type="term" value="F:RNA binding"/>
    <property type="evidence" value="ECO:0000318"/>
    <property type="project" value="GO_Central"/>
</dbReference>